<dbReference type="Proteomes" id="UP000182769">
    <property type="component" value="Unassembled WGS sequence"/>
</dbReference>
<protein>
    <submittedName>
        <fullName evidence="2">Uncharacterized protein</fullName>
    </submittedName>
</protein>
<sequence length="175" mass="19589">MLWELIATICAGLAGAGIALFIRKLSLKKAPKWLVPALAGIGMLSFQIQSEYTWYEHQASLLPEGVVVVKTVEEEAPWRPWSMVYPQTTRFIAADINNAAQNDLNHDVYLVDLYFFERRLSAKRVTQVIHCGAAARANFTNKLEVPKVNQVDNREWVSMPSNDPLLTAVCDGRAS</sequence>
<dbReference type="AlphaFoldDB" id="A0A0K6IH94"/>
<proteinExistence type="predicted"/>
<dbReference type="RefSeq" id="WP_055461476.1">
    <property type="nucleotide sequence ID" value="NZ_CYHG01000001.1"/>
</dbReference>
<evidence type="ECO:0000256" key="1">
    <source>
        <dbReference type="SAM" id="Phobius"/>
    </source>
</evidence>
<keyword evidence="3" id="KW-1185">Reference proteome</keyword>
<dbReference type="OrthoDB" id="8601734at2"/>
<keyword evidence="1" id="KW-0472">Membrane</keyword>
<keyword evidence="1" id="KW-1133">Transmembrane helix</keyword>
<dbReference type="EMBL" id="CYHG01000001">
    <property type="protein sequence ID" value="CUB02515.1"/>
    <property type="molecule type" value="Genomic_DNA"/>
</dbReference>
<name>A0A0K6IH94_9GAMM</name>
<evidence type="ECO:0000313" key="2">
    <source>
        <dbReference type="EMBL" id="CUB02515.1"/>
    </source>
</evidence>
<organism evidence="2 3">
    <name type="scientific">Marinomonas fungiae</name>
    <dbReference type="NCBI Taxonomy" id="1137284"/>
    <lineage>
        <taxon>Bacteria</taxon>
        <taxon>Pseudomonadati</taxon>
        <taxon>Pseudomonadota</taxon>
        <taxon>Gammaproteobacteria</taxon>
        <taxon>Oceanospirillales</taxon>
        <taxon>Oceanospirillaceae</taxon>
        <taxon>Marinomonas</taxon>
    </lineage>
</organism>
<reference evidence="3" key="1">
    <citation type="submission" date="2015-08" db="EMBL/GenBank/DDBJ databases">
        <authorList>
            <person name="Varghese N."/>
        </authorList>
    </citation>
    <scope>NUCLEOTIDE SEQUENCE [LARGE SCALE GENOMIC DNA]</scope>
    <source>
        <strain evidence="3">JCM 18476</strain>
    </source>
</reference>
<keyword evidence="1" id="KW-0812">Transmembrane</keyword>
<evidence type="ECO:0000313" key="3">
    <source>
        <dbReference type="Proteomes" id="UP000182769"/>
    </source>
</evidence>
<accession>A0A0K6IH94</accession>
<gene>
    <name evidence="2" type="ORF">Ga0061065_101348</name>
</gene>
<dbReference type="STRING" id="1137284.GCA_001418205_00349"/>
<feature type="transmembrane region" description="Helical" evidence="1">
    <location>
        <begin position="6"/>
        <end position="22"/>
    </location>
</feature>